<name>A0A9P1IET0_9PELO</name>
<proteinExistence type="predicted"/>
<organism evidence="3 4">
    <name type="scientific">Caenorhabditis angaria</name>
    <dbReference type="NCBI Taxonomy" id="860376"/>
    <lineage>
        <taxon>Eukaryota</taxon>
        <taxon>Metazoa</taxon>
        <taxon>Ecdysozoa</taxon>
        <taxon>Nematoda</taxon>
        <taxon>Chromadorea</taxon>
        <taxon>Rhabditida</taxon>
        <taxon>Rhabditina</taxon>
        <taxon>Rhabditomorpha</taxon>
        <taxon>Rhabditoidea</taxon>
        <taxon>Rhabditidae</taxon>
        <taxon>Peloderinae</taxon>
        <taxon>Caenorhabditis</taxon>
    </lineage>
</organism>
<reference evidence="3" key="1">
    <citation type="submission" date="2022-11" db="EMBL/GenBank/DDBJ databases">
        <authorList>
            <person name="Kikuchi T."/>
        </authorList>
    </citation>
    <scope>NUCLEOTIDE SEQUENCE</scope>
    <source>
        <strain evidence="3">PS1010</strain>
    </source>
</reference>
<dbReference type="EMBL" id="CANHGI010000002">
    <property type="protein sequence ID" value="CAI5443821.1"/>
    <property type="molecule type" value="Genomic_DNA"/>
</dbReference>
<sequence length="158" mass="18128">MEVVRYPIETWSRPQLEDNYHNLVEELQNCQKKIKENEKEIKAFHSRFRKNLLQRKKNNDTTVEREKFDECVKEKQILEMKLKAAKHQLLLYTNPMARAATASAITGRSTFRQQPPQSTWRTRADGAKVLATPGSRGGGGVSIDRAPMASSLKRHCSC</sequence>
<evidence type="ECO:0000256" key="1">
    <source>
        <dbReference type="SAM" id="Coils"/>
    </source>
</evidence>
<protein>
    <submittedName>
        <fullName evidence="3">Uncharacterized protein</fullName>
    </submittedName>
</protein>
<dbReference type="GO" id="GO:1905515">
    <property type="term" value="P:non-motile cilium assembly"/>
    <property type="evidence" value="ECO:0007669"/>
    <property type="project" value="TreeGrafter"/>
</dbReference>
<dbReference type="PANTHER" id="PTHR14240">
    <property type="entry name" value="RETINITIS PIGMENTOSA GTPASE REGULATOR-INTERACTING PROTEIN"/>
    <property type="match status" value="1"/>
</dbReference>
<evidence type="ECO:0000256" key="2">
    <source>
        <dbReference type="SAM" id="MobiDB-lite"/>
    </source>
</evidence>
<dbReference type="InterPro" id="IPR031139">
    <property type="entry name" value="RPGRIP1_fam"/>
</dbReference>
<evidence type="ECO:0000313" key="4">
    <source>
        <dbReference type="Proteomes" id="UP001152747"/>
    </source>
</evidence>
<dbReference type="PANTHER" id="PTHR14240:SF1">
    <property type="entry name" value="PROTEIN FANTOM-RELATED"/>
    <property type="match status" value="1"/>
</dbReference>
<dbReference type="Proteomes" id="UP001152747">
    <property type="component" value="Unassembled WGS sequence"/>
</dbReference>
<accession>A0A9P1IET0</accession>
<dbReference type="OrthoDB" id="5852942at2759"/>
<dbReference type="GO" id="GO:0035869">
    <property type="term" value="C:ciliary transition zone"/>
    <property type="evidence" value="ECO:0007669"/>
    <property type="project" value="TreeGrafter"/>
</dbReference>
<keyword evidence="4" id="KW-1185">Reference proteome</keyword>
<feature type="region of interest" description="Disordered" evidence="2">
    <location>
        <begin position="131"/>
        <end position="158"/>
    </location>
</feature>
<gene>
    <name evidence="3" type="ORF">CAMP_LOCUS6458</name>
</gene>
<feature type="coiled-coil region" evidence="1">
    <location>
        <begin position="13"/>
        <end position="47"/>
    </location>
</feature>
<keyword evidence="1" id="KW-0175">Coiled coil</keyword>
<evidence type="ECO:0000313" key="3">
    <source>
        <dbReference type="EMBL" id="CAI5443821.1"/>
    </source>
</evidence>
<dbReference type="AlphaFoldDB" id="A0A9P1IET0"/>
<comment type="caution">
    <text evidence="3">The sequence shown here is derived from an EMBL/GenBank/DDBJ whole genome shotgun (WGS) entry which is preliminary data.</text>
</comment>